<proteinExistence type="predicted"/>
<organism evidence="1 2">
    <name type="scientific">Funneliformis caledonium</name>
    <dbReference type="NCBI Taxonomy" id="1117310"/>
    <lineage>
        <taxon>Eukaryota</taxon>
        <taxon>Fungi</taxon>
        <taxon>Fungi incertae sedis</taxon>
        <taxon>Mucoromycota</taxon>
        <taxon>Glomeromycotina</taxon>
        <taxon>Glomeromycetes</taxon>
        <taxon>Glomerales</taxon>
        <taxon>Glomeraceae</taxon>
        <taxon>Funneliformis</taxon>
    </lineage>
</organism>
<gene>
    <name evidence="1" type="ORF">FCALED_LOCUS13830</name>
</gene>
<comment type="caution">
    <text evidence="1">The sequence shown here is derived from an EMBL/GenBank/DDBJ whole genome shotgun (WGS) entry which is preliminary data.</text>
</comment>
<name>A0A9N9HWA9_9GLOM</name>
<sequence length="70" mass="7914">MVLLDIDDIRFKDFSTSSYMLRKLLGIGKQTNTYAVCSDCNALYKISEILPSGQSKDGFKCIHVEFPNHP</sequence>
<keyword evidence="2" id="KW-1185">Reference proteome</keyword>
<dbReference type="Proteomes" id="UP000789570">
    <property type="component" value="Unassembled WGS sequence"/>
</dbReference>
<evidence type="ECO:0000313" key="1">
    <source>
        <dbReference type="EMBL" id="CAG8708999.1"/>
    </source>
</evidence>
<evidence type="ECO:0000313" key="2">
    <source>
        <dbReference type="Proteomes" id="UP000789570"/>
    </source>
</evidence>
<dbReference type="EMBL" id="CAJVPQ010008691">
    <property type="protein sequence ID" value="CAG8708999.1"/>
    <property type="molecule type" value="Genomic_DNA"/>
</dbReference>
<accession>A0A9N9HWA9</accession>
<feature type="non-terminal residue" evidence="1">
    <location>
        <position position="70"/>
    </location>
</feature>
<reference evidence="1" key="1">
    <citation type="submission" date="2021-06" db="EMBL/GenBank/DDBJ databases">
        <authorList>
            <person name="Kallberg Y."/>
            <person name="Tangrot J."/>
            <person name="Rosling A."/>
        </authorList>
    </citation>
    <scope>NUCLEOTIDE SEQUENCE</scope>
    <source>
        <strain evidence="1">UK204</strain>
    </source>
</reference>
<protein>
    <submittedName>
        <fullName evidence="1">12757_t:CDS:1</fullName>
    </submittedName>
</protein>
<dbReference type="AlphaFoldDB" id="A0A9N9HWA9"/>
<dbReference type="OrthoDB" id="2307928at2759"/>